<name>A0A4Z0BCU7_9BURK</name>
<dbReference type="AlphaFoldDB" id="A0A4Z0BCU7"/>
<dbReference type="Proteomes" id="UP000297839">
    <property type="component" value="Unassembled WGS sequence"/>
</dbReference>
<dbReference type="EMBL" id="SMLK01000014">
    <property type="protein sequence ID" value="TFY96179.1"/>
    <property type="molecule type" value="Genomic_DNA"/>
</dbReference>
<proteinExistence type="predicted"/>
<protein>
    <recommendedName>
        <fullName evidence="3">STAS/SEC14 domain-containing protein</fullName>
    </recommendedName>
</protein>
<dbReference type="OrthoDB" id="8904739at2"/>
<accession>A0A4Z0BCU7</accession>
<sequence length="120" mass="13304">MPFEVRYRHESDHVVVTFSGTPTLDEFLSVLQEVGADSVVWAPSLVALDLRGVSTPYSFTEQLRIGESVGRNFAHLRRIAAIVPPERITRVGEKVANRTGARTLVFSEEPPAVAWLRGTD</sequence>
<comment type="caution">
    <text evidence="1">The sequence shown here is derived from an EMBL/GenBank/DDBJ whole genome shotgun (WGS) entry which is preliminary data.</text>
</comment>
<evidence type="ECO:0008006" key="3">
    <source>
        <dbReference type="Google" id="ProtNLM"/>
    </source>
</evidence>
<evidence type="ECO:0000313" key="1">
    <source>
        <dbReference type="EMBL" id="TFY96179.1"/>
    </source>
</evidence>
<dbReference type="RefSeq" id="WP_135251753.1">
    <property type="nucleotide sequence ID" value="NZ_SMLK01000014.1"/>
</dbReference>
<reference evidence="1 2" key="1">
    <citation type="submission" date="2019-03" db="EMBL/GenBank/DDBJ databases">
        <title>Ramlibacter sp. 18x22-1, whole genome shotgun sequence.</title>
        <authorList>
            <person name="Zhang X."/>
            <person name="Feng G."/>
            <person name="Zhu H."/>
        </authorList>
    </citation>
    <scope>NUCLEOTIDE SEQUENCE [LARGE SCALE GENOMIC DNA]</scope>
    <source>
        <strain evidence="1 2">18x22-1</strain>
    </source>
</reference>
<organism evidence="1 2">
    <name type="scientific">Ramlibacter humi</name>
    <dbReference type="NCBI Taxonomy" id="2530451"/>
    <lineage>
        <taxon>Bacteria</taxon>
        <taxon>Pseudomonadati</taxon>
        <taxon>Pseudomonadota</taxon>
        <taxon>Betaproteobacteria</taxon>
        <taxon>Burkholderiales</taxon>
        <taxon>Comamonadaceae</taxon>
        <taxon>Ramlibacter</taxon>
    </lineage>
</organism>
<keyword evidence="2" id="KW-1185">Reference proteome</keyword>
<evidence type="ECO:0000313" key="2">
    <source>
        <dbReference type="Proteomes" id="UP000297839"/>
    </source>
</evidence>
<gene>
    <name evidence="1" type="ORF">EZ216_20960</name>
</gene>